<dbReference type="SUPFAM" id="SSF63712">
    <property type="entry name" value="Nicotinic receptor ligand binding domain-like"/>
    <property type="match status" value="1"/>
</dbReference>
<evidence type="ECO:0000256" key="3">
    <source>
        <dbReference type="ARBA" id="ARBA00022989"/>
    </source>
</evidence>
<dbReference type="Gene3D" id="2.70.170.10">
    <property type="entry name" value="Neurotransmitter-gated ion-channel ligand-binding domain"/>
    <property type="match status" value="1"/>
</dbReference>
<evidence type="ECO:0000313" key="8">
    <source>
        <dbReference type="EMBL" id="ESP00123.1"/>
    </source>
</evidence>
<dbReference type="PROSITE" id="PS00236">
    <property type="entry name" value="NEUROTR_ION_CHANNEL"/>
    <property type="match status" value="1"/>
</dbReference>
<evidence type="ECO:0000256" key="4">
    <source>
        <dbReference type="ARBA" id="ARBA00023136"/>
    </source>
</evidence>
<feature type="transmembrane region" description="Helical" evidence="5">
    <location>
        <begin position="364"/>
        <end position="385"/>
    </location>
</feature>
<dbReference type="PRINTS" id="PR00252">
    <property type="entry name" value="NRIONCHANNEL"/>
</dbReference>
<keyword evidence="5" id="KW-0813">Transport</keyword>
<feature type="domain" description="Neurotransmitter-gated ion-channel ligand-binding" evidence="6">
    <location>
        <begin position="27"/>
        <end position="226"/>
    </location>
</feature>
<feature type="domain" description="Neurotransmitter-gated ion-channel transmembrane" evidence="7">
    <location>
        <begin position="234"/>
        <end position="321"/>
    </location>
</feature>
<feature type="transmembrane region" description="Helical" evidence="5">
    <location>
        <begin position="259"/>
        <end position="280"/>
    </location>
</feature>
<proteinExistence type="inferred from homology"/>
<dbReference type="InterPro" id="IPR036719">
    <property type="entry name" value="Neuro-gated_channel_TM_sf"/>
</dbReference>
<dbReference type="OMA" id="QVSKPMP"/>
<evidence type="ECO:0000256" key="1">
    <source>
        <dbReference type="ARBA" id="ARBA00004141"/>
    </source>
</evidence>
<reference evidence="8 9" key="1">
    <citation type="journal article" date="2013" name="Nature">
        <title>Insights into bilaterian evolution from three spiralian genomes.</title>
        <authorList>
            <person name="Simakov O."/>
            <person name="Marletaz F."/>
            <person name="Cho S.J."/>
            <person name="Edsinger-Gonzales E."/>
            <person name="Havlak P."/>
            <person name="Hellsten U."/>
            <person name="Kuo D.H."/>
            <person name="Larsson T."/>
            <person name="Lv J."/>
            <person name="Arendt D."/>
            <person name="Savage R."/>
            <person name="Osoegawa K."/>
            <person name="de Jong P."/>
            <person name="Grimwood J."/>
            <person name="Chapman J.A."/>
            <person name="Shapiro H."/>
            <person name="Aerts A."/>
            <person name="Otillar R.P."/>
            <person name="Terry A.Y."/>
            <person name="Boore J.L."/>
            <person name="Grigoriev I.V."/>
            <person name="Lindberg D.R."/>
            <person name="Seaver E.C."/>
            <person name="Weisblat D.A."/>
            <person name="Putnam N.H."/>
            <person name="Rokhsar D.S."/>
        </authorList>
    </citation>
    <scope>NUCLEOTIDE SEQUENCE [LARGE SCALE GENOMIC DNA]</scope>
</reference>
<keyword evidence="5" id="KW-0406">Ion transport</keyword>
<dbReference type="KEGG" id="lgi:LOTGIDRAFT_146964"/>
<dbReference type="EMBL" id="KB200858">
    <property type="protein sequence ID" value="ESP00123.1"/>
    <property type="molecule type" value="Genomic_DNA"/>
</dbReference>
<dbReference type="InterPro" id="IPR038050">
    <property type="entry name" value="Neuro_actylchol_rec"/>
</dbReference>
<feature type="signal peptide" evidence="5">
    <location>
        <begin position="1"/>
        <end position="18"/>
    </location>
</feature>
<organism evidence="8 9">
    <name type="scientific">Lottia gigantea</name>
    <name type="common">Giant owl limpet</name>
    <dbReference type="NCBI Taxonomy" id="225164"/>
    <lineage>
        <taxon>Eukaryota</taxon>
        <taxon>Metazoa</taxon>
        <taxon>Spiralia</taxon>
        <taxon>Lophotrochozoa</taxon>
        <taxon>Mollusca</taxon>
        <taxon>Gastropoda</taxon>
        <taxon>Patellogastropoda</taxon>
        <taxon>Lottioidea</taxon>
        <taxon>Lottiidae</taxon>
        <taxon>Lottia</taxon>
    </lineage>
</organism>
<keyword evidence="2 5" id="KW-0812">Transmembrane</keyword>
<keyword evidence="3 5" id="KW-1133">Transmembrane helix</keyword>
<dbReference type="InterPro" id="IPR006201">
    <property type="entry name" value="Neur_channel"/>
</dbReference>
<keyword evidence="4 5" id="KW-0472">Membrane</keyword>
<dbReference type="CTD" id="20235183"/>
<keyword evidence="9" id="KW-1185">Reference proteome</keyword>
<comment type="subcellular location">
    <subcellularLocation>
        <location evidence="1">Membrane</location>
        <topology evidence="1">Multi-pass membrane protein</topology>
    </subcellularLocation>
</comment>
<dbReference type="HOGENOM" id="CLU_018074_0_1_1"/>
<dbReference type="STRING" id="225164.V4AS81"/>
<dbReference type="SUPFAM" id="SSF90112">
    <property type="entry name" value="Neurotransmitter-gated ion-channel transmembrane pore"/>
    <property type="match status" value="1"/>
</dbReference>
<dbReference type="FunFam" id="2.70.170.10:FF:000028">
    <property type="entry name" value="AcetylCholine Receptor"/>
    <property type="match status" value="1"/>
</dbReference>
<dbReference type="Gene3D" id="1.20.58.390">
    <property type="entry name" value="Neurotransmitter-gated ion-channel transmembrane domain"/>
    <property type="match status" value="1"/>
</dbReference>
<evidence type="ECO:0000313" key="9">
    <source>
        <dbReference type="Proteomes" id="UP000030746"/>
    </source>
</evidence>
<dbReference type="Proteomes" id="UP000030746">
    <property type="component" value="Unassembled WGS sequence"/>
</dbReference>
<dbReference type="Pfam" id="PF02932">
    <property type="entry name" value="Neur_chan_memb"/>
    <property type="match status" value="1"/>
</dbReference>
<evidence type="ECO:0000259" key="7">
    <source>
        <dbReference type="Pfam" id="PF02932"/>
    </source>
</evidence>
<protein>
    <recommendedName>
        <fullName evidence="10">Neurotransmitter-gated ion-channel ligand-binding domain-containing protein</fullName>
    </recommendedName>
</protein>
<accession>V4AS81</accession>
<feature type="chain" id="PRO_5022259984" description="Neurotransmitter-gated ion-channel ligand-binding domain-containing protein" evidence="5">
    <location>
        <begin position="19"/>
        <end position="389"/>
    </location>
</feature>
<dbReference type="InterPro" id="IPR006029">
    <property type="entry name" value="Neurotrans-gated_channel_TM"/>
</dbReference>
<dbReference type="InterPro" id="IPR036734">
    <property type="entry name" value="Neur_chan_lig-bd_sf"/>
</dbReference>
<dbReference type="GeneID" id="20235183"/>
<feature type="transmembrane region" description="Helical" evidence="5">
    <location>
        <begin position="228"/>
        <end position="252"/>
    </location>
</feature>
<name>V4AS81_LOTGI</name>
<dbReference type="PANTHER" id="PTHR18945">
    <property type="entry name" value="NEUROTRANSMITTER GATED ION CHANNEL"/>
    <property type="match status" value="1"/>
</dbReference>
<feature type="transmembrane region" description="Helical" evidence="5">
    <location>
        <begin position="292"/>
        <end position="312"/>
    </location>
</feature>
<comment type="similarity">
    <text evidence="5">Belongs to the ligand-gated ion channel (TC 1.A.9) family.</text>
</comment>
<dbReference type="OrthoDB" id="5809364at2759"/>
<dbReference type="CDD" id="cd19051">
    <property type="entry name" value="LGIC_TM_cation"/>
    <property type="match status" value="1"/>
</dbReference>
<dbReference type="InterPro" id="IPR018000">
    <property type="entry name" value="Neurotransmitter_ion_chnl_CS"/>
</dbReference>
<dbReference type="GO" id="GO:0004888">
    <property type="term" value="F:transmembrane signaling receptor activity"/>
    <property type="evidence" value="ECO:0007669"/>
    <property type="project" value="InterPro"/>
</dbReference>
<keyword evidence="5" id="KW-0732">Signal</keyword>
<dbReference type="CDD" id="cd18989">
    <property type="entry name" value="LGIC_ECD_cation"/>
    <property type="match status" value="1"/>
</dbReference>
<gene>
    <name evidence="8" type="ORF">LOTGIDRAFT_146964</name>
</gene>
<sequence>MELLSLLVLAIITPQSKSDSSYGSVMKLRDDLLANYSHTLRPLKNQSEAIDVELLLLVDGVTEVNDISQTVTLNFVLKVNWTDEFLQWDKDEYGIEFINLPNSDKWTPRLMVLNSIHKRAIFSDDQHPYMISYNGQINWTPASVFTFYCQLDMTYFPFDSQTCTIFIMAIDYSMQQLNIYFEEGPRFTSKQENGEWDVIDLELQETPQKDLTERPEHKVLLKLKRRSAFILLNVYLPVIVLSFLNLAVFVVPAESGEKLSYVLTVLLSLAVFISVVSGMLPTTSTNIPIITIYLSLQLLISTVSVLLTVYVIRIHHRSADKPIPSHLQFLTRIMKKKANNKVDLGSSDDRIKNWNIVALSVDKLCLYIFTTIVLSSCCALLFIIAKDEY</sequence>
<dbReference type="Pfam" id="PF02931">
    <property type="entry name" value="Neur_chan_LBD"/>
    <property type="match status" value="1"/>
</dbReference>
<evidence type="ECO:0000256" key="2">
    <source>
        <dbReference type="ARBA" id="ARBA00022692"/>
    </source>
</evidence>
<keyword evidence="5" id="KW-0407">Ion channel</keyword>
<dbReference type="RefSeq" id="XP_009049189.1">
    <property type="nucleotide sequence ID" value="XM_009050941.1"/>
</dbReference>
<dbReference type="AlphaFoldDB" id="V4AS81"/>
<evidence type="ECO:0000259" key="6">
    <source>
        <dbReference type="Pfam" id="PF02931"/>
    </source>
</evidence>
<evidence type="ECO:0008006" key="10">
    <source>
        <dbReference type="Google" id="ProtNLM"/>
    </source>
</evidence>
<dbReference type="InterPro" id="IPR006202">
    <property type="entry name" value="Neur_chan_lig-bd"/>
</dbReference>
<dbReference type="GO" id="GO:0005230">
    <property type="term" value="F:extracellular ligand-gated monoatomic ion channel activity"/>
    <property type="evidence" value="ECO:0007669"/>
    <property type="project" value="InterPro"/>
</dbReference>
<dbReference type="GO" id="GO:0016020">
    <property type="term" value="C:membrane"/>
    <property type="evidence" value="ECO:0007669"/>
    <property type="project" value="UniProtKB-SubCell"/>
</dbReference>
<evidence type="ECO:0000256" key="5">
    <source>
        <dbReference type="RuleBase" id="RU000687"/>
    </source>
</evidence>